<organism evidence="2 3">
    <name type="scientific">Clostridium lentum</name>
    <dbReference type="NCBI Taxonomy" id="2763037"/>
    <lineage>
        <taxon>Bacteria</taxon>
        <taxon>Bacillati</taxon>
        <taxon>Bacillota</taxon>
        <taxon>Clostridia</taxon>
        <taxon>Eubacteriales</taxon>
        <taxon>Clostridiaceae</taxon>
        <taxon>Clostridium</taxon>
    </lineage>
</organism>
<protein>
    <submittedName>
        <fullName evidence="2">Uncharacterized protein</fullName>
    </submittedName>
</protein>
<comment type="caution">
    <text evidence="2">The sequence shown here is derived from an EMBL/GenBank/DDBJ whole genome shotgun (WGS) entry which is preliminary data.</text>
</comment>
<evidence type="ECO:0000256" key="1">
    <source>
        <dbReference type="SAM" id="MobiDB-lite"/>
    </source>
</evidence>
<dbReference type="RefSeq" id="WP_022211953.1">
    <property type="nucleotide sequence ID" value="NZ_JACOOQ010000005.1"/>
</dbReference>
<evidence type="ECO:0000313" key="2">
    <source>
        <dbReference type="EMBL" id="MBC5639699.1"/>
    </source>
</evidence>
<feature type="region of interest" description="Disordered" evidence="1">
    <location>
        <begin position="20"/>
        <end position="50"/>
    </location>
</feature>
<accession>A0A8I0DMU6</accession>
<gene>
    <name evidence="2" type="ORF">H8R92_04500</name>
</gene>
<reference evidence="2" key="1">
    <citation type="submission" date="2020-08" db="EMBL/GenBank/DDBJ databases">
        <title>Genome public.</title>
        <authorList>
            <person name="Liu C."/>
            <person name="Sun Q."/>
        </authorList>
    </citation>
    <scope>NUCLEOTIDE SEQUENCE</scope>
    <source>
        <strain evidence="2">NSJ-42</strain>
    </source>
</reference>
<proteinExistence type="predicted"/>
<evidence type="ECO:0000313" key="3">
    <source>
        <dbReference type="Proteomes" id="UP000662088"/>
    </source>
</evidence>
<dbReference type="AlphaFoldDB" id="A0A8I0DMU6"/>
<dbReference type="Proteomes" id="UP000662088">
    <property type="component" value="Unassembled WGS sequence"/>
</dbReference>
<feature type="compositionally biased region" description="Basic and acidic residues" evidence="1">
    <location>
        <begin position="20"/>
        <end position="29"/>
    </location>
</feature>
<sequence>MAVKQKNTKKKMALLGLKKDNDGDYRYIDPDDTTSEFVPVRNRNKNKENK</sequence>
<keyword evidence="3" id="KW-1185">Reference proteome</keyword>
<name>A0A8I0DMU6_9CLOT</name>
<dbReference type="EMBL" id="JACOOQ010000005">
    <property type="protein sequence ID" value="MBC5639699.1"/>
    <property type="molecule type" value="Genomic_DNA"/>
</dbReference>